<reference evidence="3" key="2">
    <citation type="submission" date="2021-09" db="EMBL/GenBank/DDBJ databases">
        <authorList>
            <person name="Gilroy R."/>
        </authorList>
    </citation>
    <scope>NUCLEOTIDE SEQUENCE</scope>
    <source>
        <strain evidence="3">CHK193-16274</strain>
    </source>
</reference>
<dbReference type="Pfam" id="PF00501">
    <property type="entry name" value="AMP-binding"/>
    <property type="match status" value="1"/>
</dbReference>
<dbReference type="GO" id="GO:0031956">
    <property type="term" value="F:medium-chain fatty acid-CoA ligase activity"/>
    <property type="evidence" value="ECO:0007669"/>
    <property type="project" value="TreeGrafter"/>
</dbReference>
<dbReference type="Proteomes" id="UP000749320">
    <property type="component" value="Unassembled WGS sequence"/>
</dbReference>
<dbReference type="Gene3D" id="3.40.50.12780">
    <property type="entry name" value="N-terminal domain of ligase-like"/>
    <property type="match status" value="1"/>
</dbReference>
<dbReference type="Gene3D" id="3.30.300.30">
    <property type="match status" value="1"/>
</dbReference>
<comment type="caution">
    <text evidence="3">The sequence shown here is derived from an EMBL/GenBank/DDBJ whole genome shotgun (WGS) entry which is preliminary data.</text>
</comment>
<evidence type="ECO:0000259" key="2">
    <source>
        <dbReference type="Pfam" id="PF13193"/>
    </source>
</evidence>
<organism evidence="3 4">
    <name type="scientific">Thomasclavelia spiroformis</name>
    <dbReference type="NCBI Taxonomy" id="29348"/>
    <lineage>
        <taxon>Bacteria</taxon>
        <taxon>Bacillati</taxon>
        <taxon>Bacillota</taxon>
        <taxon>Erysipelotrichia</taxon>
        <taxon>Erysipelotrichales</taxon>
        <taxon>Coprobacillaceae</taxon>
        <taxon>Thomasclavelia</taxon>
    </lineage>
</organism>
<reference evidence="3" key="1">
    <citation type="journal article" date="2021" name="PeerJ">
        <title>Extensive microbial diversity within the chicken gut microbiome revealed by metagenomics and culture.</title>
        <authorList>
            <person name="Gilroy R."/>
            <person name="Ravi A."/>
            <person name="Getino M."/>
            <person name="Pursley I."/>
            <person name="Horton D.L."/>
            <person name="Alikhan N.F."/>
            <person name="Baker D."/>
            <person name="Gharbi K."/>
            <person name="Hall N."/>
            <person name="Watson M."/>
            <person name="Adriaenssens E.M."/>
            <person name="Foster-Nyarko E."/>
            <person name="Jarju S."/>
            <person name="Secka A."/>
            <person name="Antonio M."/>
            <person name="Oren A."/>
            <person name="Chaudhuri R.R."/>
            <person name="La Ragione R."/>
            <person name="Hildebrand F."/>
            <person name="Pallen M.J."/>
        </authorList>
    </citation>
    <scope>NUCLEOTIDE SEQUENCE</scope>
    <source>
        <strain evidence="3">CHK193-16274</strain>
    </source>
</reference>
<sequence>MSIGILAGLFAGKVSIPINRNLNDVLLSNIYEQINDYYELTDRDVRDCIYNSSIKSDMSVNCERYPFIVFTSGTSGRFKGAELSGEGLIFNIKNIIRAVRYQAADRILISRSLAHIAALVGDFLAGLYKGAQFVFYDGEFIPKKVSTIIQSNNVTVWNTTPTCICAFLTGHTNISLQKCVITGEVLTESVYKKIKTGLPRTIFYCGYGMTEASSRVSMAKLPSTIQTGYAGKILRGIKVKVVNDEIIIKSPGIMRGYIGGKRIESGWFYTNDRGKKHGRKLWIWGRKDRLIKRAGVSIDPVMIENIIQSDKYVADCKVFGKKDDFLGEKICMQVKPIDSAIVTKEYIERLCKKYLPSYMRCNEIEICDDIKLGVTGKK</sequence>
<gene>
    <name evidence="3" type="ORF">K8V91_07720</name>
</gene>
<dbReference type="GO" id="GO:0006631">
    <property type="term" value="P:fatty acid metabolic process"/>
    <property type="evidence" value="ECO:0007669"/>
    <property type="project" value="TreeGrafter"/>
</dbReference>
<dbReference type="CDD" id="cd04433">
    <property type="entry name" value="AFD_class_I"/>
    <property type="match status" value="1"/>
</dbReference>
<proteinExistence type="predicted"/>
<protein>
    <submittedName>
        <fullName evidence="3">Fatty acid--CoA ligase family protein</fullName>
    </submittedName>
</protein>
<evidence type="ECO:0000313" key="4">
    <source>
        <dbReference type="Proteomes" id="UP000749320"/>
    </source>
</evidence>
<dbReference type="InterPro" id="IPR045851">
    <property type="entry name" value="AMP-bd_C_sf"/>
</dbReference>
<dbReference type="InterPro" id="IPR000873">
    <property type="entry name" value="AMP-dep_synth/lig_dom"/>
</dbReference>
<dbReference type="SUPFAM" id="SSF56801">
    <property type="entry name" value="Acetyl-CoA synthetase-like"/>
    <property type="match status" value="1"/>
</dbReference>
<dbReference type="InterPro" id="IPR025110">
    <property type="entry name" value="AMP-bd_C"/>
</dbReference>
<feature type="domain" description="AMP-dependent synthetase/ligase" evidence="1">
    <location>
        <begin position="67"/>
        <end position="257"/>
    </location>
</feature>
<dbReference type="Pfam" id="PF13193">
    <property type="entry name" value="AMP-binding_C"/>
    <property type="match status" value="1"/>
</dbReference>
<dbReference type="EMBL" id="DYWV01000259">
    <property type="protein sequence ID" value="HJF40797.1"/>
    <property type="molecule type" value="Genomic_DNA"/>
</dbReference>
<dbReference type="InterPro" id="IPR042099">
    <property type="entry name" value="ANL_N_sf"/>
</dbReference>
<dbReference type="AlphaFoldDB" id="A0A921KL85"/>
<name>A0A921KL85_9FIRM</name>
<evidence type="ECO:0000259" key="1">
    <source>
        <dbReference type="Pfam" id="PF00501"/>
    </source>
</evidence>
<evidence type="ECO:0000313" key="3">
    <source>
        <dbReference type="EMBL" id="HJF40797.1"/>
    </source>
</evidence>
<accession>A0A921KL85</accession>
<feature type="domain" description="AMP-binding enzyme C-terminal" evidence="2">
    <location>
        <begin position="303"/>
        <end position="377"/>
    </location>
</feature>
<dbReference type="PANTHER" id="PTHR43201">
    <property type="entry name" value="ACYL-COA SYNTHETASE"/>
    <property type="match status" value="1"/>
</dbReference>
<dbReference type="PANTHER" id="PTHR43201:SF32">
    <property type="entry name" value="2-SUCCINYLBENZOATE--COA LIGASE, CHLOROPLASTIC_PEROXISOMAL"/>
    <property type="match status" value="1"/>
</dbReference>
<keyword evidence="3" id="KW-0436">Ligase</keyword>